<comment type="similarity">
    <text evidence="1 4">Belongs to the 5-formyltetrahydrofolate cyclo-ligase family.</text>
</comment>
<dbReference type="RefSeq" id="WP_353438739.1">
    <property type="nucleotide sequence ID" value="NZ_CP099959.1"/>
</dbReference>
<gene>
    <name evidence="5" type="ORF">NKE59_09345</name>
</gene>
<evidence type="ECO:0000256" key="4">
    <source>
        <dbReference type="RuleBase" id="RU361279"/>
    </source>
</evidence>
<dbReference type="GO" id="GO:0046872">
    <property type="term" value="F:metal ion binding"/>
    <property type="evidence" value="ECO:0007669"/>
    <property type="project" value="UniProtKB-KW"/>
</dbReference>
<name>A0AAU8A2Q6_9BURK</name>
<dbReference type="EC" id="6.3.3.2" evidence="4"/>
<dbReference type="InterPro" id="IPR037171">
    <property type="entry name" value="NagB/RpiA_transferase-like"/>
</dbReference>
<dbReference type="InterPro" id="IPR024185">
    <property type="entry name" value="FTHF_cligase-like_sf"/>
</dbReference>
<keyword evidence="3 4" id="KW-0067">ATP-binding</keyword>
<comment type="catalytic activity">
    <reaction evidence="4">
        <text>(6S)-5-formyl-5,6,7,8-tetrahydrofolate + ATP = (6R)-5,10-methenyltetrahydrofolate + ADP + phosphate</text>
        <dbReference type="Rhea" id="RHEA:10488"/>
        <dbReference type="ChEBI" id="CHEBI:30616"/>
        <dbReference type="ChEBI" id="CHEBI:43474"/>
        <dbReference type="ChEBI" id="CHEBI:57455"/>
        <dbReference type="ChEBI" id="CHEBI:57457"/>
        <dbReference type="ChEBI" id="CHEBI:456216"/>
        <dbReference type="EC" id="6.3.3.2"/>
    </reaction>
</comment>
<keyword evidence="5" id="KW-0436">Ligase</keyword>
<dbReference type="InterPro" id="IPR002698">
    <property type="entry name" value="FTHF_cligase"/>
</dbReference>
<dbReference type="AlphaFoldDB" id="A0AAU8A2Q6"/>
<proteinExistence type="inferred from homology"/>
<dbReference type="Pfam" id="PF01812">
    <property type="entry name" value="5-FTHF_cyc-lig"/>
    <property type="match status" value="1"/>
</dbReference>
<keyword evidence="2 4" id="KW-0547">Nucleotide-binding</keyword>
<dbReference type="EMBL" id="CP099959">
    <property type="protein sequence ID" value="XCC57669.1"/>
    <property type="molecule type" value="Genomic_DNA"/>
</dbReference>
<accession>A0AAU8A2Q6</accession>
<evidence type="ECO:0000256" key="1">
    <source>
        <dbReference type="ARBA" id="ARBA00010638"/>
    </source>
</evidence>
<evidence type="ECO:0000256" key="3">
    <source>
        <dbReference type="ARBA" id="ARBA00022840"/>
    </source>
</evidence>
<dbReference type="PANTHER" id="PTHR23407">
    <property type="entry name" value="ATPASE INHIBITOR/5-FORMYLTETRAHYDROFOLATE CYCLO-LIGASE"/>
    <property type="match status" value="1"/>
</dbReference>
<dbReference type="GO" id="GO:0005524">
    <property type="term" value="F:ATP binding"/>
    <property type="evidence" value="ECO:0007669"/>
    <property type="project" value="UniProtKB-KW"/>
</dbReference>
<sequence>MHTPIDQVRHDLLQNRVDYRQSTAFEGAHLGLLAKLGELLQRPDSNYRSIAFCWPFKEEPDLKAPLLQWQQSAPQRSLLLPKVRSDKRLDFYTWSESCALITNAYGILEPNPESPGIELAQPDCILIPCVGWSLQKDCLWRLGYGGGYFDRTIATLKNEGHTFKTIGVAYDWQRLSADRWVPQDHDQALDYVVTNSMIYPK</sequence>
<dbReference type="NCBIfam" id="TIGR02727">
    <property type="entry name" value="MTHFS_bact"/>
    <property type="match status" value="1"/>
</dbReference>
<dbReference type="PANTHER" id="PTHR23407:SF1">
    <property type="entry name" value="5-FORMYLTETRAHYDROFOLATE CYCLO-LIGASE"/>
    <property type="match status" value="1"/>
</dbReference>
<dbReference type="GO" id="GO:0030272">
    <property type="term" value="F:5-formyltetrahydrofolate cyclo-ligase activity"/>
    <property type="evidence" value="ECO:0007669"/>
    <property type="project" value="UniProtKB-EC"/>
</dbReference>
<protein>
    <recommendedName>
        <fullName evidence="4">5-formyltetrahydrofolate cyclo-ligase</fullName>
        <ecNumber evidence="4">6.3.3.2</ecNumber>
    </recommendedName>
</protein>
<dbReference type="GO" id="GO:0009396">
    <property type="term" value="P:folic acid-containing compound biosynthetic process"/>
    <property type="evidence" value="ECO:0007669"/>
    <property type="project" value="TreeGrafter"/>
</dbReference>
<keyword evidence="4" id="KW-0460">Magnesium</keyword>
<evidence type="ECO:0000256" key="2">
    <source>
        <dbReference type="ARBA" id="ARBA00022741"/>
    </source>
</evidence>
<reference evidence="5" key="1">
    <citation type="submission" date="2022-06" db="EMBL/GenBank/DDBJ databases">
        <title>New Polynucleobacter species.</title>
        <authorList>
            <person name="Hahn M.W."/>
        </authorList>
    </citation>
    <scope>NUCLEOTIDE SEQUENCE</scope>
    <source>
        <strain evidence="5">UK-FUSCHL-C3</strain>
    </source>
</reference>
<dbReference type="GO" id="GO:0035999">
    <property type="term" value="P:tetrahydrofolate interconversion"/>
    <property type="evidence" value="ECO:0007669"/>
    <property type="project" value="TreeGrafter"/>
</dbReference>
<dbReference type="SUPFAM" id="SSF100950">
    <property type="entry name" value="NagB/RpiA/CoA transferase-like"/>
    <property type="match status" value="1"/>
</dbReference>
<keyword evidence="4" id="KW-0479">Metal-binding</keyword>
<evidence type="ECO:0000313" key="5">
    <source>
        <dbReference type="EMBL" id="XCC57669.1"/>
    </source>
</evidence>
<organism evidence="5">
    <name type="scientific">Polynucleobacter sp. UK-FUSCHL-C3</name>
    <dbReference type="NCBI Taxonomy" id="2955208"/>
    <lineage>
        <taxon>Bacteria</taxon>
        <taxon>Pseudomonadati</taxon>
        <taxon>Pseudomonadota</taxon>
        <taxon>Betaproteobacteria</taxon>
        <taxon>Burkholderiales</taxon>
        <taxon>Burkholderiaceae</taxon>
        <taxon>Polynucleobacter</taxon>
    </lineage>
</organism>
<dbReference type="Gene3D" id="3.40.50.10420">
    <property type="entry name" value="NagB/RpiA/CoA transferase-like"/>
    <property type="match status" value="1"/>
</dbReference>
<comment type="cofactor">
    <cofactor evidence="4">
        <name>Mg(2+)</name>
        <dbReference type="ChEBI" id="CHEBI:18420"/>
    </cofactor>
</comment>